<comment type="caution">
    <text evidence="3">The sequence shown here is derived from an EMBL/GenBank/DDBJ whole genome shotgun (WGS) entry which is preliminary data.</text>
</comment>
<dbReference type="InterPro" id="IPR008417">
    <property type="entry name" value="BAP29/BAP31"/>
</dbReference>
<sequence length="153" mass="17214">MEKTPIRKLLIVAIDQLKQGRGPLVAKTVAATVLVVFSSMLYSVMEIQKRSTEGGGVNPTDEVLMAQRLLEASLMGFSVFLSIMVDRLHYYIKELYLLRKEAEEAKRLNQGHDEGLRNLRMEDKVEGIAKSEQPESASKIQEKGRKVPSKIVQ</sequence>
<comment type="subcellular location">
    <subcellularLocation>
        <location evidence="1">Endoplasmic reticulum membrane</location>
        <topology evidence="1">Multi-pass membrane protein</topology>
    </subcellularLocation>
</comment>
<feature type="region of interest" description="Disordered" evidence="2">
    <location>
        <begin position="116"/>
        <end position="153"/>
    </location>
</feature>
<dbReference type="EMBL" id="JAIWQS010000005">
    <property type="protein sequence ID" value="KAJ8766518.1"/>
    <property type="molecule type" value="Genomic_DNA"/>
</dbReference>
<evidence type="ECO:0000313" key="3">
    <source>
        <dbReference type="EMBL" id="KAJ8766518.1"/>
    </source>
</evidence>
<comment type="function">
    <text evidence="1">May play a role in anterograde transport of membrane proteins from the endoplasmic reticulum to the Golgi.</text>
</comment>
<keyword evidence="1" id="KW-0653">Protein transport</keyword>
<accession>A0AAV8TKP0</accession>
<dbReference type="GO" id="GO:0006886">
    <property type="term" value="P:intracellular protein transport"/>
    <property type="evidence" value="ECO:0007669"/>
    <property type="project" value="UniProtKB-UniRule"/>
</dbReference>
<dbReference type="Proteomes" id="UP001159364">
    <property type="component" value="Linkage Group LG05"/>
</dbReference>
<keyword evidence="1" id="KW-0813">Transport</keyword>
<dbReference type="PANTHER" id="PTHR12701:SF65">
    <property type="entry name" value="ENDOPLASMIC RETICULUM TRANSMEMBRANE PROTEIN"/>
    <property type="match status" value="1"/>
</dbReference>
<keyword evidence="4" id="KW-1185">Reference proteome</keyword>
<dbReference type="GO" id="GO:0006888">
    <property type="term" value="P:endoplasmic reticulum to Golgi vesicle-mediated transport"/>
    <property type="evidence" value="ECO:0007669"/>
    <property type="project" value="UniProtKB-UniRule"/>
</dbReference>
<dbReference type="GO" id="GO:0070973">
    <property type="term" value="P:protein localization to endoplasmic reticulum exit site"/>
    <property type="evidence" value="ECO:0007669"/>
    <property type="project" value="UniProtKB-UniRule"/>
</dbReference>
<evidence type="ECO:0000256" key="1">
    <source>
        <dbReference type="RuleBase" id="RU367026"/>
    </source>
</evidence>
<protein>
    <recommendedName>
        <fullName evidence="1">Endoplasmic reticulum transmembrane protein</fullName>
    </recommendedName>
</protein>
<dbReference type="AlphaFoldDB" id="A0AAV8TKP0"/>
<dbReference type="GO" id="GO:0005789">
    <property type="term" value="C:endoplasmic reticulum membrane"/>
    <property type="evidence" value="ECO:0007669"/>
    <property type="project" value="UniProtKB-SubCell"/>
</dbReference>
<keyword evidence="1" id="KW-0931">ER-Golgi transport</keyword>
<evidence type="ECO:0000256" key="2">
    <source>
        <dbReference type="SAM" id="MobiDB-lite"/>
    </source>
</evidence>
<evidence type="ECO:0000313" key="4">
    <source>
        <dbReference type="Proteomes" id="UP001159364"/>
    </source>
</evidence>
<gene>
    <name evidence="3" type="ORF">K2173_023765</name>
</gene>
<reference evidence="3 4" key="1">
    <citation type="submission" date="2021-09" db="EMBL/GenBank/DDBJ databases">
        <title>Genomic insights and catalytic innovation underlie evolution of tropane alkaloids biosynthesis.</title>
        <authorList>
            <person name="Wang Y.-J."/>
            <person name="Tian T."/>
            <person name="Huang J.-P."/>
            <person name="Huang S.-X."/>
        </authorList>
    </citation>
    <scope>NUCLEOTIDE SEQUENCE [LARGE SCALE GENOMIC DNA]</scope>
    <source>
        <strain evidence="3">KIB-2018</strain>
        <tissue evidence="3">Leaf</tissue>
    </source>
</reference>
<comment type="similarity">
    <text evidence="1">Belongs to the BCAP29/BCAP31 family.</text>
</comment>
<proteinExistence type="inferred from homology"/>
<name>A0AAV8TKP0_9ROSI</name>
<keyword evidence="1" id="KW-0256">Endoplasmic reticulum</keyword>
<organism evidence="3 4">
    <name type="scientific">Erythroxylum novogranatense</name>
    <dbReference type="NCBI Taxonomy" id="1862640"/>
    <lineage>
        <taxon>Eukaryota</taxon>
        <taxon>Viridiplantae</taxon>
        <taxon>Streptophyta</taxon>
        <taxon>Embryophyta</taxon>
        <taxon>Tracheophyta</taxon>
        <taxon>Spermatophyta</taxon>
        <taxon>Magnoliopsida</taxon>
        <taxon>eudicotyledons</taxon>
        <taxon>Gunneridae</taxon>
        <taxon>Pentapetalae</taxon>
        <taxon>rosids</taxon>
        <taxon>fabids</taxon>
        <taxon>Malpighiales</taxon>
        <taxon>Erythroxylaceae</taxon>
        <taxon>Erythroxylum</taxon>
    </lineage>
</organism>
<dbReference type="PANTHER" id="PTHR12701">
    <property type="entry name" value="BCR-ASSOCIATED PROTEIN, BAP"/>
    <property type="match status" value="1"/>
</dbReference>
<feature type="compositionally biased region" description="Basic and acidic residues" evidence="2">
    <location>
        <begin position="116"/>
        <end position="133"/>
    </location>
</feature>